<name>A0A2S9YA61_9BACT</name>
<feature type="compositionally biased region" description="Low complexity" evidence="9">
    <location>
        <begin position="758"/>
        <end position="783"/>
    </location>
</feature>
<evidence type="ECO:0000256" key="1">
    <source>
        <dbReference type="ARBA" id="ARBA00004196"/>
    </source>
</evidence>
<dbReference type="Proteomes" id="UP000238823">
    <property type="component" value="Unassembled WGS sequence"/>
</dbReference>
<dbReference type="InterPro" id="IPR011050">
    <property type="entry name" value="Pectin_lyase_fold/virulence"/>
</dbReference>
<evidence type="ECO:0000313" key="12">
    <source>
        <dbReference type="Proteomes" id="UP000238823"/>
    </source>
</evidence>
<comment type="subcellular location">
    <subcellularLocation>
        <location evidence="1">Cell envelope</location>
    </subcellularLocation>
    <subcellularLocation>
        <location evidence="2">Cell outer membrane</location>
    </subcellularLocation>
    <subcellularLocation>
        <location evidence="3">Secreted</location>
    </subcellularLocation>
</comment>
<keyword evidence="6" id="KW-0472">Membrane</keyword>
<dbReference type="PANTHER" id="PTHR11319">
    <property type="entry name" value="G PROTEIN-COUPLED RECEPTOR-RELATED"/>
    <property type="match status" value="1"/>
</dbReference>
<evidence type="ECO:0000256" key="2">
    <source>
        <dbReference type="ARBA" id="ARBA00004442"/>
    </source>
</evidence>
<keyword evidence="8" id="KW-0998">Cell outer membrane</keyword>
<protein>
    <recommendedName>
        <fullName evidence="10">LamG-like jellyroll fold domain-containing protein</fullName>
    </recommendedName>
</protein>
<evidence type="ECO:0000256" key="4">
    <source>
        <dbReference type="ARBA" id="ARBA00022525"/>
    </source>
</evidence>
<dbReference type="InterPro" id="IPR013320">
    <property type="entry name" value="ConA-like_dom_sf"/>
</dbReference>
<feature type="compositionally biased region" description="Acidic residues" evidence="9">
    <location>
        <begin position="785"/>
        <end position="805"/>
    </location>
</feature>
<keyword evidence="7" id="KW-1015">Disulfide bond</keyword>
<accession>A0A2S9YA61</accession>
<dbReference type="GO" id="GO:0009279">
    <property type="term" value="C:cell outer membrane"/>
    <property type="evidence" value="ECO:0007669"/>
    <property type="project" value="UniProtKB-SubCell"/>
</dbReference>
<dbReference type="InterPro" id="IPR003368">
    <property type="entry name" value="POMP_repeat"/>
</dbReference>
<dbReference type="GO" id="GO:0005576">
    <property type="term" value="C:extracellular region"/>
    <property type="evidence" value="ECO:0007669"/>
    <property type="project" value="UniProtKB-SubCell"/>
</dbReference>
<dbReference type="EMBL" id="PVNL01000115">
    <property type="protein sequence ID" value="PRQ02000.1"/>
    <property type="molecule type" value="Genomic_DNA"/>
</dbReference>
<evidence type="ECO:0000259" key="10">
    <source>
        <dbReference type="SMART" id="SM00560"/>
    </source>
</evidence>
<dbReference type="Gene3D" id="2.60.120.200">
    <property type="match status" value="1"/>
</dbReference>
<dbReference type="Pfam" id="PF13385">
    <property type="entry name" value="Laminin_G_3"/>
    <property type="match status" value="1"/>
</dbReference>
<evidence type="ECO:0000256" key="8">
    <source>
        <dbReference type="ARBA" id="ARBA00023237"/>
    </source>
</evidence>
<dbReference type="SUPFAM" id="SSF49899">
    <property type="entry name" value="Concanavalin A-like lectins/glucanases"/>
    <property type="match status" value="1"/>
</dbReference>
<feature type="domain" description="LamG-like jellyroll fold" evidence="10">
    <location>
        <begin position="98"/>
        <end position="231"/>
    </location>
</feature>
<evidence type="ECO:0000313" key="11">
    <source>
        <dbReference type="EMBL" id="PRQ02000.1"/>
    </source>
</evidence>
<comment type="caution">
    <text evidence="11">The sequence shown here is derived from an EMBL/GenBank/DDBJ whole genome shotgun (WGS) entry which is preliminary data.</text>
</comment>
<reference evidence="11 12" key="1">
    <citation type="submission" date="2018-03" db="EMBL/GenBank/DDBJ databases">
        <title>Draft Genome Sequences of the Obligatory Marine Myxobacteria Enhygromyxa salina SWB007.</title>
        <authorList>
            <person name="Poehlein A."/>
            <person name="Moghaddam J.A."/>
            <person name="Harms H."/>
            <person name="Alanjari M."/>
            <person name="Koenig G.M."/>
            <person name="Daniel R."/>
            <person name="Schaeberle T.F."/>
        </authorList>
    </citation>
    <scope>NUCLEOTIDE SEQUENCE [LARGE SCALE GENOMIC DNA]</scope>
    <source>
        <strain evidence="11 12">SWB007</strain>
    </source>
</reference>
<sequence>MMWAAFACIGCAGEPSEVGEPEQFRAGPTDGLELHWTFEDRIGDQVLDISGKGRHGWLLGGGSFVASSNGEAVSLDGVDDYIAFVGPRDPSLYGGVDGDFTINARVRVSDVARYNTLCFGCGPFSTMFVGTETYGARTMSALLDTSNNGSLWPWSTQSLANDTWVEVTVVVDGGVAARTYLDCTLDAEFFSPNIGLKNYGFSAVGRGSLASRWYQGEIDELRVWNRALTEAEIATICPTPATLCDGPIHVDVDAPGDGDGTTWASAFNDLQAALDAALECQEPEIWVAEGTYAPNPASPVATITAPVAIYGGFAGDEVAFAQRDVDSHVTRLGADGWNARVVLVQASAASELEEVWIDGFHISGSNAGAIFLNGAFSGTPPITATLVNLDLSDNVVSDYGAALRVSGRSVVDVIDSRFEGNSGLHGGGIYFTAGNEQDVASGELNVTNCGFGGNHGKFGGAIYASNTSAGDELVAIIDSTFTDNTATWGGAVALDDYPGTPNPIALTIEGGEFIGNTAIHGGGAISSEETLATIEGTAFVDNAAGFGGAIHIDNIHPATELPGWEIRDARFIANHATVTGGGAMLLEEHEVEIVNTEFVGNTAVGGGGGIFGRATVVASTFTGNTGSVGGAVYAPAGPLVAMRHIVAWPDTVVGNDIMLDHSCVAPTANDDTVEPFVILDGDPFEPADLDLDGRTEYYLASDSACRDFAGIAGELDWESLTTQVSQCTDVAPTDAGVHYVPLFDAGPCVGEGGDDDTTSGGDTDSGSTSGDGDGDSSSSSSSGDGDGDGDGGGDATGDGDGDGDTTGDGGTTGDGDGDGDCGEWSAVKTRALGLDRVWTDGVDLVAVSNIRSSADMVRLADGQWTDIEATTNDRMLAQSYDVWGSAVDDQWVLGFATSYGKGVFHHDGVMLDSSVLFPAPPANLFGEVVPQSLAGSGPDDVWATAWLDCGTMACEDPDCSCNGEPSLLMHYDGVEWSDVASPGLITQIWTDGTSTWGVGGRDQSDTPWLTPVEGVLASFDGADWTIEAVELPPLRTLWSLDGGDVWVGGNEGTLRRYDGLDWEIHDLPTVAKVVKIEGRSNTEIWALDDEGELWAYDSVGWNAWLSLPHARDFVVMDDLLAVVGDDDGHLVEFVDIENETVDIVYWRRNFQPQTLVADNLDSAIASSSHEGYSSAYAPNGSYEWDGVSWSPTYLAQLSGFDRLVGAVDQGFATRQLLSGEVDPDFHPIYEIIDGEPTELAPPAPDLDVTTAEVFTLDGQAQLWVATATLDDSQYRLYARVGGVWVDRQPPGLTLQGLHMTQGGQRVFVNFNGAGSNVTWMFEAGIWTDISNPLNNSRAISLASTGKFQLWMTASTGQASSNPEQLYFWGGGGWNVAKNLFPQIAGYDQWSALSARAPNDMWMMSSRSFEPENLAHWNGQVWTVLDTPALLHGWARVQDMLEPVPGGVFISDGIRLWRHEVCAP</sequence>
<dbReference type="SUPFAM" id="SSF51126">
    <property type="entry name" value="Pectin lyase-like"/>
    <property type="match status" value="1"/>
</dbReference>
<evidence type="ECO:0000256" key="6">
    <source>
        <dbReference type="ARBA" id="ARBA00023136"/>
    </source>
</evidence>
<dbReference type="SMART" id="SM00560">
    <property type="entry name" value="LamGL"/>
    <property type="match status" value="1"/>
</dbReference>
<evidence type="ECO:0000256" key="5">
    <source>
        <dbReference type="ARBA" id="ARBA00022729"/>
    </source>
</evidence>
<keyword evidence="4" id="KW-0964">Secreted</keyword>
<keyword evidence="5" id="KW-0732">Signal</keyword>
<dbReference type="PANTHER" id="PTHR11319:SF35">
    <property type="entry name" value="OUTER MEMBRANE PROTEIN PMPC-RELATED"/>
    <property type="match status" value="1"/>
</dbReference>
<dbReference type="NCBIfam" id="TIGR01376">
    <property type="entry name" value="POMP_repeat"/>
    <property type="match status" value="1"/>
</dbReference>
<dbReference type="InterPro" id="IPR006558">
    <property type="entry name" value="LamG-like"/>
</dbReference>
<gene>
    <name evidence="11" type="ORF">ENSA7_56680</name>
</gene>
<organism evidence="11 12">
    <name type="scientific">Enhygromyxa salina</name>
    <dbReference type="NCBI Taxonomy" id="215803"/>
    <lineage>
        <taxon>Bacteria</taxon>
        <taxon>Pseudomonadati</taxon>
        <taxon>Myxococcota</taxon>
        <taxon>Polyangia</taxon>
        <taxon>Nannocystales</taxon>
        <taxon>Nannocystaceae</taxon>
        <taxon>Enhygromyxa</taxon>
    </lineage>
</organism>
<evidence type="ECO:0000256" key="3">
    <source>
        <dbReference type="ARBA" id="ARBA00004613"/>
    </source>
</evidence>
<evidence type="ECO:0000256" key="7">
    <source>
        <dbReference type="ARBA" id="ARBA00023157"/>
    </source>
</evidence>
<proteinExistence type="predicted"/>
<feature type="region of interest" description="Disordered" evidence="9">
    <location>
        <begin position="748"/>
        <end position="822"/>
    </location>
</feature>
<evidence type="ECO:0000256" key="9">
    <source>
        <dbReference type="SAM" id="MobiDB-lite"/>
    </source>
</evidence>